<dbReference type="InterPro" id="IPR001279">
    <property type="entry name" value="Metallo-B-lactamas"/>
</dbReference>
<dbReference type="InterPro" id="IPR004477">
    <property type="entry name" value="ComEC_N"/>
</dbReference>
<protein>
    <submittedName>
        <fullName evidence="9">DNA internalization-related competence protein ComEC/Rec2</fullName>
    </submittedName>
</protein>
<dbReference type="RefSeq" id="WP_163298358.1">
    <property type="nucleotide sequence ID" value="NZ_JAAGRR010000041.1"/>
</dbReference>
<evidence type="ECO:0000256" key="4">
    <source>
        <dbReference type="ARBA" id="ARBA00022989"/>
    </source>
</evidence>
<evidence type="ECO:0000256" key="7">
    <source>
        <dbReference type="SAM" id="Phobius"/>
    </source>
</evidence>
<proteinExistence type="predicted"/>
<name>A0A6N9TR41_DISTH</name>
<organism evidence="9 10">
    <name type="scientific">Dissulfurirhabdus thermomarina</name>
    <dbReference type="NCBI Taxonomy" id="1765737"/>
    <lineage>
        <taxon>Bacteria</taxon>
        <taxon>Deltaproteobacteria</taxon>
        <taxon>Dissulfurirhabdaceae</taxon>
        <taxon>Dissulfurirhabdus</taxon>
    </lineage>
</organism>
<evidence type="ECO:0000256" key="1">
    <source>
        <dbReference type="ARBA" id="ARBA00004651"/>
    </source>
</evidence>
<dbReference type="SUPFAM" id="SSF56281">
    <property type="entry name" value="Metallo-hydrolase/oxidoreductase"/>
    <property type="match status" value="1"/>
</dbReference>
<dbReference type="GO" id="GO:0030420">
    <property type="term" value="P:establishment of competence for transformation"/>
    <property type="evidence" value="ECO:0007669"/>
    <property type="project" value="InterPro"/>
</dbReference>
<dbReference type="CDD" id="cd07731">
    <property type="entry name" value="ComA-like_MBL-fold"/>
    <property type="match status" value="1"/>
</dbReference>
<dbReference type="NCBIfam" id="TIGR00360">
    <property type="entry name" value="ComEC_N-term"/>
    <property type="match status" value="1"/>
</dbReference>
<comment type="caution">
    <text evidence="9">The sequence shown here is derived from an EMBL/GenBank/DDBJ whole genome shotgun (WGS) entry which is preliminary data.</text>
</comment>
<dbReference type="Pfam" id="PF00753">
    <property type="entry name" value="Lactamase_B"/>
    <property type="match status" value="1"/>
</dbReference>
<dbReference type="SMART" id="SM00849">
    <property type="entry name" value="Lactamase_B"/>
    <property type="match status" value="1"/>
</dbReference>
<dbReference type="Gene3D" id="3.60.15.10">
    <property type="entry name" value="Ribonuclease Z/Hydroxyacylglutathione hydrolase-like"/>
    <property type="match status" value="1"/>
</dbReference>
<gene>
    <name evidence="9" type="ORF">G3N55_05060</name>
</gene>
<feature type="transmembrane region" description="Helical" evidence="7">
    <location>
        <begin position="531"/>
        <end position="548"/>
    </location>
</feature>
<dbReference type="InterPro" id="IPR052159">
    <property type="entry name" value="Competence_DNA_uptake"/>
</dbReference>
<feature type="region of interest" description="Disordered" evidence="6">
    <location>
        <begin position="830"/>
        <end position="856"/>
    </location>
</feature>
<feature type="transmembrane region" description="Helical" evidence="7">
    <location>
        <begin position="58"/>
        <end position="76"/>
    </location>
</feature>
<feature type="transmembrane region" description="Helical" evidence="7">
    <location>
        <begin position="33"/>
        <end position="51"/>
    </location>
</feature>
<dbReference type="Pfam" id="PF13567">
    <property type="entry name" value="DUF4131"/>
    <property type="match status" value="1"/>
</dbReference>
<feature type="transmembrane region" description="Helical" evidence="7">
    <location>
        <begin position="506"/>
        <end position="524"/>
    </location>
</feature>
<keyword evidence="2" id="KW-1003">Cell membrane</keyword>
<dbReference type="InterPro" id="IPR004797">
    <property type="entry name" value="Competence_ComEC/Rec2"/>
</dbReference>
<feature type="compositionally biased region" description="Low complexity" evidence="6">
    <location>
        <begin position="830"/>
        <end position="842"/>
    </location>
</feature>
<dbReference type="AlphaFoldDB" id="A0A6N9TR41"/>
<evidence type="ECO:0000256" key="6">
    <source>
        <dbReference type="SAM" id="MobiDB-lite"/>
    </source>
</evidence>
<evidence type="ECO:0000313" key="9">
    <source>
        <dbReference type="EMBL" id="NDY42214.1"/>
    </source>
</evidence>
<dbReference type="InterPro" id="IPR025405">
    <property type="entry name" value="DUF4131"/>
</dbReference>
<feature type="transmembrane region" description="Helical" evidence="7">
    <location>
        <begin position="267"/>
        <end position="290"/>
    </location>
</feature>
<dbReference type="Pfam" id="PF03772">
    <property type="entry name" value="Competence"/>
    <property type="match status" value="1"/>
</dbReference>
<dbReference type="NCBIfam" id="TIGR00361">
    <property type="entry name" value="ComEC_Rec2"/>
    <property type="match status" value="1"/>
</dbReference>
<keyword evidence="4 7" id="KW-1133">Transmembrane helix</keyword>
<dbReference type="EMBL" id="JAAGRR010000041">
    <property type="protein sequence ID" value="NDY42214.1"/>
    <property type="molecule type" value="Genomic_DNA"/>
</dbReference>
<reference evidence="9 10" key="1">
    <citation type="submission" date="2020-02" db="EMBL/GenBank/DDBJ databases">
        <title>Comparative genomics of sulfur disproportionating microorganisms.</title>
        <authorList>
            <person name="Ward L.M."/>
            <person name="Bertran E."/>
            <person name="Johnston D.T."/>
        </authorList>
    </citation>
    <scope>NUCLEOTIDE SEQUENCE [LARGE SCALE GENOMIC DNA]</scope>
    <source>
        <strain evidence="9 10">DSM 100025</strain>
    </source>
</reference>
<evidence type="ECO:0000313" key="10">
    <source>
        <dbReference type="Proteomes" id="UP000469346"/>
    </source>
</evidence>
<keyword evidence="10" id="KW-1185">Reference proteome</keyword>
<evidence type="ECO:0000256" key="2">
    <source>
        <dbReference type="ARBA" id="ARBA00022475"/>
    </source>
</evidence>
<evidence type="ECO:0000259" key="8">
    <source>
        <dbReference type="SMART" id="SM00849"/>
    </source>
</evidence>
<feature type="transmembrane region" description="Helical" evidence="7">
    <location>
        <begin position="477"/>
        <end position="500"/>
    </location>
</feature>
<dbReference type="PANTHER" id="PTHR30619:SF1">
    <property type="entry name" value="RECOMBINATION PROTEIN 2"/>
    <property type="match status" value="1"/>
</dbReference>
<evidence type="ECO:0000256" key="3">
    <source>
        <dbReference type="ARBA" id="ARBA00022692"/>
    </source>
</evidence>
<feature type="transmembrane region" description="Helical" evidence="7">
    <location>
        <begin position="375"/>
        <end position="395"/>
    </location>
</feature>
<feature type="transmembrane region" description="Helical" evidence="7">
    <location>
        <begin position="407"/>
        <end position="430"/>
    </location>
</feature>
<feature type="transmembrane region" description="Helical" evidence="7">
    <location>
        <begin position="442"/>
        <end position="465"/>
    </location>
</feature>
<dbReference type="Proteomes" id="UP000469346">
    <property type="component" value="Unassembled WGS sequence"/>
</dbReference>
<dbReference type="PANTHER" id="PTHR30619">
    <property type="entry name" value="DNA INTERNALIZATION/COMPETENCE PROTEIN COMEC/REC2"/>
    <property type="match status" value="1"/>
</dbReference>
<dbReference type="InterPro" id="IPR036866">
    <property type="entry name" value="RibonucZ/Hydroxyglut_hydro"/>
</dbReference>
<evidence type="ECO:0000256" key="5">
    <source>
        <dbReference type="ARBA" id="ARBA00023136"/>
    </source>
</evidence>
<accession>A0A6N9TR41</accession>
<feature type="domain" description="Metallo-beta-lactamase" evidence="8">
    <location>
        <begin position="566"/>
        <end position="766"/>
    </location>
</feature>
<dbReference type="InterPro" id="IPR035681">
    <property type="entry name" value="ComA-like_MBL"/>
</dbReference>
<keyword evidence="3 7" id="KW-0812">Transmembrane</keyword>
<sequence>MRTTDPGRLLLPLAAFALGIALGRSWPGAGAWALAAGIGGGAELAALARGFGPADRRLPAAAAAVLLFTALGQAAWNHRLDTLRAASADLVALSARPGRHVLTGQVLRAPVATEDGVLALVAVAALHDPAGDRPLHGRLALAVRGLAPEDLEPGAWIRFACRLKPIRNHRAPGAFDRENRWATRDVRVAGFVDHPLRLLRAAAPAPSGAISRARLRLERTRARLLGALRARLPQPARGLAVAMTLGEKAELEPAVREAFARTGIGHLLAVSGLHLAMVALFAGGGLAWCLRRSRWCLEHLHLRKTATAAALAAAAAYAGLAGFSPSALRALLMVGAFGTALLADRPQAPLNALALAGWGLLLLDPCYLFDVSFQLSFAAVFFLVLAAPLLGGAGGDADETPGWFRRRARACVLVTLVATAATAPLVAWHFQRFSPLGLAANLAAVPVVGGLVLPALLLAALLWPVAPGAAALAWKGLAPVLSAVAALVERAAALPGAAAWIPRPGILPVTAYAALLAAGLVALGRGARRRGAISLAGALLLAAGWAAGAPNPAGRDLVLHVLDVGQGTSQVVELPGGKVVVVDGGGRRGTAYDMGARVVAPFLRTLGRTRIDVLVASHPEADHVGGLPALVEQFDVGEIWANGDRSRDETWRLLMEAAAARKVPVRVWRRPGRVTLGGAEVEVLPAGGCSRRGGRNARSLVLRVQAGPASLLLPGDIDRRREACLVESGLPPADILVMPHHGSRSASSPAFLARVRPRVAVCSAGWRNAFGHPAPEVLARYRRAGIPVLRTDRNGTVTARWDGTAWTVTGSPPGPFFRAEAADQGAERVASTAPASAASSTSGVIRVAPIPSESTK</sequence>
<dbReference type="GO" id="GO:0005886">
    <property type="term" value="C:plasma membrane"/>
    <property type="evidence" value="ECO:0007669"/>
    <property type="project" value="UniProtKB-SubCell"/>
</dbReference>
<comment type="subcellular location">
    <subcellularLocation>
        <location evidence="1">Cell membrane</location>
        <topology evidence="1">Multi-pass membrane protein</topology>
    </subcellularLocation>
</comment>
<keyword evidence="5 7" id="KW-0472">Membrane</keyword>